<dbReference type="RefSeq" id="XP_060293973.1">
    <property type="nucleotide sequence ID" value="XM_060440056.1"/>
</dbReference>
<evidence type="ECO:0000256" key="1">
    <source>
        <dbReference type="SAM" id="MobiDB-lite"/>
    </source>
</evidence>
<dbReference type="Proteomes" id="UP001172101">
    <property type="component" value="Unassembled WGS sequence"/>
</dbReference>
<gene>
    <name evidence="2" type="ORF">B0T26DRAFT_677083</name>
</gene>
<reference evidence="2" key="1">
    <citation type="submission" date="2023-06" db="EMBL/GenBank/DDBJ databases">
        <title>Genome-scale phylogeny and comparative genomics of the fungal order Sordariales.</title>
        <authorList>
            <consortium name="Lawrence Berkeley National Laboratory"/>
            <person name="Hensen N."/>
            <person name="Bonometti L."/>
            <person name="Westerberg I."/>
            <person name="Brannstrom I.O."/>
            <person name="Guillou S."/>
            <person name="Cros-Aarteil S."/>
            <person name="Calhoun S."/>
            <person name="Haridas S."/>
            <person name="Kuo A."/>
            <person name="Mondo S."/>
            <person name="Pangilinan J."/>
            <person name="Riley R."/>
            <person name="LaButti K."/>
            <person name="Andreopoulos B."/>
            <person name="Lipzen A."/>
            <person name="Chen C."/>
            <person name="Yanf M."/>
            <person name="Daum C."/>
            <person name="Ng V."/>
            <person name="Clum A."/>
            <person name="Steindorff A."/>
            <person name="Ohm R."/>
            <person name="Martin F."/>
            <person name="Silar P."/>
            <person name="Natvig D."/>
            <person name="Lalanne C."/>
            <person name="Gautier V."/>
            <person name="Ament-velasquez S.L."/>
            <person name="Kruys A."/>
            <person name="Hutchinson M.I."/>
            <person name="Powell A.J."/>
            <person name="Barry K."/>
            <person name="Miller A.N."/>
            <person name="Grigoriev I.V."/>
            <person name="Debuchy R."/>
            <person name="Gladieux P."/>
            <person name="Thoren M.H."/>
            <person name="Johannesson H."/>
        </authorList>
    </citation>
    <scope>NUCLEOTIDE SEQUENCE</scope>
    <source>
        <strain evidence="2">SMH2392-1A</strain>
    </source>
</reference>
<accession>A0AA40AB44</accession>
<sequence length="108" mass="11447">MTLTLALARALGEPPDTVVLRLYCPHKTQVKDDQAVAVASLTVSQILAYETTLGLNSTLAAENRTLDEIYQAALAEGGTVTLWHGGDEANQIDGGPGPSNNRYNGLTH</sequence>
<name>A0AA40AB44_9PEZI</name>
<dbReference type="EMBL" id="JAUIRO010000005">
    <property type="protein sequence ID" value="KAK0712650.1"/>
    <property type="molecule type" value="Genomic_DNA"/>
</dbReference>
<organism evidence="2 3">
    <name type="scientific">Lasiosphaeria miniovina</name>
    <dbReference type="NCBI Taxonomy" id="1954250"/>
    <lineage>
        <taxon>Eukaryota</taxon>
        <taxon>Fungi</taxon>
        <taxon>Dikarya</taxon>
        <taxon>Ascomycota</taxon>
        <taxon>Pezizomycotina</taxon>
        <taxon>Sordariomycetes</taxon>
        <taxon>Sordariomycetidae</taxon>
        <taxon>Sordariales</taxon>
        <taxon>Lasiosphaeriaceae</taxon>
        <taxon>Lasiosphaeria</taxon>
    </lineage>
</organism>
<evidence type="ECO:0000313" key="3">
    <source>
        <dbReference type="Proteomes" id="UP001172101"/>
    </source>
</evidence>
<dbReference type="GeneID" id="85323326"/>
<feature type="region of interest" description="Disordered" evidence="1">
    <location>
        <begin position="86"/>
        <end position="108"/>
    </location>
</feature>
<evidence type="ECO:0000313" key="2">
    <source>
        <dbReference type="EMBL" id="KAK0712650.1"/>
    </source>
</evidence>
<protein>
    <submittedName>
        <fullName evidence="2">Uncharacterized protein</fullName>
    </submittedName>
</protein>
<dbReference type="AlphaFoldDB" id="A0AA40AB44"/>
<comment type="caution">
    <text evidence="2">The sequence shown here is derived from an EMBL/GenBank/DDBJ whole genome shotgun (WGS) entry which is preliminary data.</text>
</comment>
<feature type="compositionally biased region" description="Polar residues" evidence="1">
    <location>
        <begin position="98"/>
        <end position="108"/>
    </location>
</feature>
<keyword evidence="3" id="KW-1185">Reference proteome</keyword>
<proteinExistence type="predicted"/>